<evidence type="ECO:0000313" key="5">
    <source>
        <dbReference type="EMBL" id="OWZ82639.1"/>
    </source>
</evidence>
<feature type="domain" description="ATP-grasp" evidence="3">
    <location>
        <begin position="1"/>
        <end position="250"/>
    </location>
</feature>
<dbReference type="AlphaFoldDB" id="A0A226BWR4"/>
<comment type="caution">
    <text evidence="5">The sequence shown here is derived from an EMBL/GenBank/DDBJ whole genome shotgun (WGS) entry which is preliminary data.</text>
</comment>
<protein>
    <recommendedName>
        <fullName evidence="7">ATP-grasp domain-containing protein</fullName>
    </recommendedName>
</protein>
<dbReference type="GO" id="GO:0005737">
    <property type="term" value="C:cytoplasm"/>
    <property type="evidence" value="ECO:0007669"/>
    <property type="project" value="TreeGrafter"/>
</dbReference>
<dbReference type="SUPFAM" id="SSF56059">
    <property type="entry name" value="Glutathione synthetase ATP-binding domain-like"/>
    <property type="match status" value="1"/>
</dbReference>
<dbReference type="GO" id="GO:0046872">
    <property type="term" value="F:metal ion binding"/>
    <property type="evidence" value="ECO:0007669"/>
    <property type="project" value="InterPro"/>
</dbReference>
<feature type="domain" description="Acylphosphatase-like" evidence="4">
    <location>
        <begin position="294"/>
        <end position="328"/>
    </location>
</feature>
<gene>
    <name evidence="5" type="ORF">CDO51_13010</name>
</gene>
<keyword evidence="1" id="KW-0547">Nucleotide-binding</keyword>
<dbReference type="InterPro" id="IPR001792">
    <property type="entry name" value="Acylphosphatase-like_dom"/>
</dbReference>
<reference evidence="5 6" key="1">
    <citation type="submission" date="2017-06" db="EMBL/GenBank/DDBJ databases">
        <title>Draft Genome Sequence of Natranaerobius trueperi halophilic, alkalithermophilic bacteria from soda lakes.</title>
        <authorList>
            <person name="Zhao B."/>
        </authorList>
    </citation>
    <scope>NUCLEOTIDE SEQUENCE [LARGE SCALE GENOMIC DNA]</scope>
    <source>
        <strain evidence="5 6">DSM 18760</strain>
    </source>
</reference>
<comment type="caution">
    <text evidence="2">Lacks conserved residue(s) required for the propagation of feature annotation.</text>
</comment>
<proteinExistence type="predicted"/>
<dbReference type="PANTHER" id="PTHR21621">
    <property type="entry name" value="RIBOSOMAL PROTEIN S6 MODIFICATION PROTEIN"/>
    <property type="match status" value="1"/>
</dbReference>
<dbReference type="EMBL" id="NIQC01000063">
    <property type="protein sequence ID" value="OWZ82639.1"/>
    <property type="molecule type" value="Genomic_DNA"/>
</dbReference>
<dbReference type="GO" id="GO:0018169">
    <property type="term" value="F:ribosomal S6-glutamic acid ligase activity"/>
    <property type="evidence" value="ECO:0007669"/>
    <property type="project" value="TreeGrafter"/>
</dbReference>
<dbReference type="GO" id="GO:0005524">
    <property type="term" value="F:ATP binding"/>
    <property type="evidence" value="ECO:0007669"/>
    <property type="project" value="UniProtKB-UniRule"/>
</dbReference>
<dbReference type="PROSITE" id="PS51160">
    <property type="entry name" value="ACYLPHOSPHATASE_3"/>
    <property type="match status" value="1"/>
</dbReference>
<dbReference type="Gene3D" id="3.30.470.20">
    <property type="entry name" value="ATP-grasp fold, B domain"/>
    <property type="match status" value="2"/>
</dbReference>
<dbReference type="Pfam" id="PF08443">
    <property type="entry name" value="RimK"/>
    <property type="match status" value="1"/>
</dbReference>
<keyword evidence="1" id="KW-0067">ATP-binding</keyword>
<organism evidence="5 6">
    <name type="scientific">Natranaerobius trueperi</name>
    <dbReference type="NCBI Taxonomy" id="759412"/>
    <lineage>
        <taxon>Bacteria</taxon>
        <taxon>Bacillati</taxon>
        <taxon>Bacillota</taxon>
        <taxon>Clostridia</taxon>
        <taxon>Natranaerobiales</taxon>
        <taxon>Natranaerobiaceae</taxon>
        <taxon>Natranaerobius</taxon>
    </lineage>
</organism>
<evidence type="ECO:0000259" key="3">
    <source>
        <dbReference type="PROSITE" id="PS50975"/>
    </source>
</evidence>
<dbReference type="InterPro" id="IPR011761">
    <property type="entry name" value="ATP-grasp"/>
</dbReference>
<accession>A0A226BWR4</accession>
<dbReference type="PANTHER" id="PTHR21621:SF0">
    <property type="entry name" value="BETA-CITRYLGLUTAMATE SYNTHASE B-RELATED"/>
    <property type="match status" value="1"/>
</dbReference>
<dbReference type="InterPro" id="IPR013651">
    <property type="entry name" value="ATP-grasp_RimK-type"/>
</dbReference>
<evidence type="ECO:0008006" key="7">
    <source>
        <dbReference type="Google" id="ProtNLM"/>
    </source>
</evidence>
<name>A0A226BWR4_9FIRM</name>
<dbReference type="GO" id="GO:0009432">
    <property type="term" value="P:SOS response"/>
    <property type="evidence" value="ECO:0007669"/>
    <property type="project" value="TreeGrafter"/>
</dbReference>
<dbReference type="Proteomes" id="UP000214588">
    <property type="component" value="Unassembled WGS sequence"/>
</dbReference>
<evidence type="ECO:0000256" key="1">
    <source>
        <dbReference type="PROSITE-ProRule" id="PRU00409"/>
    </source>
</evidence>
<dbReference type="PROSITE" id="PS50975">
    <property type="entry name" value="ATP_GRASP"/>
    <property type="match status" value="1"/>
</dbReference>
<evidence type="ECO:0000256" key="2">
    <source>
        <dbReference type="PROSITE-ProRule" id="PRU00520"/>
    </source>
</evidence>
<evidence type="ECO:0000259" key="4">
    <source>
        <dbReference type="PROSITE" id="PS51160"/>
    </source>
</evidence>
<keyword evidence="6" id="KW-1185">Reference proteome</keyword>
<sequence>MSKAGVPVPKGQDFDAKTKDEEIIEFAKSLGFPVVLKPVDGRRGKGVISNIRDADSLKEYVRYVRRKLMKPKVILEEHISGDENRVFVVDNIVASAYKKIPANITGNGHDTMRTLIKNKNKQRKNNPFLSERLIKLDNEILNYISDAGFTPDSVPKSGEYIQLRAKANLPSGGESIDVTDCLSEDAKQIAINGVKSIPGLKTGAIDLKFNETNKNFVIIEINYKPFIGGHFFPYKGKARDIPKLMLDCLFPESKNNYKNYDNLIYDLNNVLKPLRHGTASEVVVTPRPTGKIVTRKLLITGHVQVVGFRKLVKKQARKCKRQIAPTLI</sequence>
<evidence type="ECO:0000313" key="6">
    <source>
        <dbReference type="Proteomes" id="UP000214588"/>
    </source>
</evidence>